<gene>
    <name evidence="2" type="ORF">Q5P01_021840</name>
</gene>
<comment type="caution">
    <text evidence="2">The sequence shown here is derived from an EMBL/GenBank/DDBJ whole genome shotgun (WGS) entry which is preliminary data.</text>
</comment>
<feature type="transmembrane region" description="Helical" evidence="1">
    <location>
        <begin position="12"/>
        <end position="31"/>
    </location>
</feature>
<dbReference type="EMBL" id="JAUPFM010000017">
    <property type="protein sequence ID" value="KAK2824665.1"/>
    <property type="molecule type" value="Genomic_DNA"/>
</dbReference>
<evidence type="ECO:0000313" key="3">
    <source>
        <dbReference type="Proteomes" id="UP001187415"/>
    </source>
</evidence>
<name>A0AA88LUW3_CHASR</name>
<dbReference type="Proteomes" id="UP001187415">
    <property type="component" value="Unassembled WGS sequence"/>
</dbReference>
<evidence type="ECO:0000256" key="1">
    <source>
        <dbReference type="SAM" id="Phobius"/>
    </source>
</evidence>
<sequence>METVLDLTSNKSFASLLLIALMIVNICPLAAHPQKGWIRGWRTRRGHKETGHKDPSSASQIFHLDVCQCPRSSSDKNM</sequence>
<reference evidence="2" key="1">
    <citation type="submission" date="2023-07" db="EMBL/GenBank/DDBJ databases">
        <title>Chromosome-level Genome Assembly of Striped Snakehead (Channa striata).</title>
        <authorList>
            <person name="Liu H."/>
        </authorList>
    </citation>
    <scope>NUCLEOTIDE SEQUENCE</scope>
    <source>
        <strain evidence="2">Gz</strain>
        <tissue evidence="2">Muscle</tissue>
    </source>
</reference>
<proteinExistence type="predicted"/>
<protein>
    <submittedName>
        <fullName evidence="2">Uncharacterized protein</fullName>
    </submittedName>
</protein>
<keyword evidence="1" id="KW-0812">Transmembrane</keyword>
<accession>A0AA88LUW3</accession>
<keyword evidence="1" id="KW-0472">Membrane</keyword>
<keyword evidence="3" id="KW-1185">Reference proteome</keyword>
<keyword evidence="1" id="KW-1133">Transmembrane helix</keyword>
<organism evidence="2 3">
    <name type="scientific">Channa striata</name>
    <name type="common">Snakehead murrel</name>
    <name type="synonym">Ophicephalus striatus</name>
    <dbReference type="NCBI Taxonomy" id="64152"/>
    <lineage>
        <taxon>Eukaryota</taxon>
        <taxon>Metazoa</taxon>
        <taxon>Chordata</taxon>
        <taxon>Craniata</taxon>
        <taxon>Vertebrata</taxon>
        <taxon>Euteleostomi</taxon>
        <taxon>Actinopterygii</taxon>
        <taxon>Neopterygii</taxon>
        <taxon>Teleostei</taxon>
        <taxon>Neoteleostei</taxon>
        <taxon>Acanthomorphata</taxon>
        <taxon>Anabantaria</taxon>
        <taxon>Anabantiformes</taxon>
        <taxon>Channoidei</taxon>
        <taxon>Channidae</taxon>
        <taxon>Channa</taxon>
    </lineage>
</organism>
<dbReference type="AlphaFoldDB" id="A0AA88LUW3"/>
<evidence type="ECO:0000313" key="2">
    <source>
        <dbReference type="EMBL" id="KAK2824665.1"/>
    </source>
</evidence>